<dbReference type="CDD" id="cd21451">
    <property type="entry name" value="DLC-like_TCTEX1D"/>
    <property type="match status" value="1"/>
</dbReference>
<name>A0ABN7T954_OIKDI</name>
<reference evidence="2 3" key="1">
    <citation type="submission" date="2021-04" db="EMBL/GenBank/DDBJ databases">
        <authorList>
            <person name="Bliznina A."/>
        </authorList>
    </citation>
    <scope>NUCLEOTIDE SEQUENCE [LARGE SCALE GENOMIC DNA]</scope>
</reference>
<accession>A0ABN7T954</accession>
<dbReference type="PANTHER" id="PTHR21255:SF65">
    <property type="entry name" value="TCTEX1 DOMAIN-CONTAINING PROTEIN 2"/>
    <property type="match status" value="1"/>
</dbReference>
<dbReference type="Gene3D" id="3.30.1140.40">
    <property type="entry name" value="Tctex-1"/>
    <property type="match status" value="1"/>
</dbReference>
<evidence type="ECO:0000313" key="3">
    <source>
        <dbReference type="Proteomes" id="UP001158576"/>
    </source>
</evidence>
<proteinExistence type="inferred from homology"/>
<evidence type="ECO:0000256" key="1">
    <source>
        <dbReference type="ARBA" id="ARBA00005361"/>
    </source>
</evidence>
<dbReference type="InterPro" id="IPR005334">
    <property type="entry name" value="Tctex-1-like"/>
</dbReference>
<protein>
    <submittedName>
        <fullName evidence="2">Oidioi.mRNA.OKI2018_I69.chr2.g7272.t1.cds</fullName>
    </submittedName>
</protein>
<gene>
    <name evidence="2" type="ORF">OKIOD_LOCUS16037</name>
</gene>
<dbReference type="Proteomes" id="UP001158576">
    <property type="component" value="Chromosome 2"/>
</dbReference>
<comment type="similarity">
    <text evidence="1">Belongs to the dynein light chain Tctex-type family.</text>
</comment>
<sequence length="127" mass="15209">MQEHQKKNRPKYLNTYKMEPDKKMNMFKIKNSMQKCLEKLCEDKQFEEVVEREMIRTINNQLHNKVRDLVPDRYRFIVQVIVCERNDNDFSISSRSLMNNDHDSYTSVSYAKGDIVVVGICHVLYLE</sequence>
<dbReference type="Pfam" id="PF03645">
    <property type="entry name" value="Tctex-1"/>
    <property type="match status" value="1"/>
</dbReference>
<dbReference type="InterPro" id="IPR038586">
    <property type="entry name" value="Tctex-1-like_sf"/>
</dbReference>
<evidence type="ECO:0000313" key="2">
    <source>
        <dbReference type="EMBL" id="CAG5113132.1"/>
    </source>
</evidence>
<organism evidence="2 3">
    <name type="scientific">Oikopleura dioica</name>
    <name type="common">Tunicate</name>
    <dbReference type="NCBI Taxonomy" id="34765"/>
    <lineage>
        <taxon>Eukaryota</taxon>
        <taxon>Metazoa</taxon>
        <taxon>Chordata</taxon>
        <taxon>Tunicata</taxon>
        <taxon>Appendicularia</taxon>
        <taxon>Copelata</taxon>
        <taxon>Oikopleuridae</taxon>
        <taxon>Oikopleura</taxon>
    </lineage>
</organism>
<keyword evidence="3" id="KW-1185">Reference proteome</keyword>
<dbReference type="PANTHER" id="PTHR21255">
    <property type="entry name" value="T-COMPLEX-ASSOCIATED-TESTIS-EXPRESSED 1/ DYNEIN LIGHT CHAIN"/>
    <property type="match status" value="1"/>
</dbReference>
<dbReference type="EMBL" id="OU015567">
    <property type="protein sequence ID" value="CAG5113132.1"/>
    <property type="molecule type" value="Genomic_DNA"/>
</dbReference>